<dbReference type="AlphaFoldDB" id="A0A7Y9EMB3"/>
<comment type="caution">
    <text evidence="2">The sequence shown here is derived from an EMBL/GenBank/DDBJ whole genome shotgun (WGS) entry which is preliminary data.</text>
</comment>
<keyword evidence="3" id="KW-1185">Reference proteome</keyword>
<organism evidence="2 3">
    <name type="scientific">Actinomadura luteofluorescens</name>
    <dbReference type="NCBI Taxonomy" id="46163"/>
    <lineage>
        <taxon>Bacteria</taxon>
        <taxon>Bacillati</taxon>
        <taxon>Actinomycetota</taxon>
        <taxon>Actinomycetes</taxon>
        <taxon>Streptosporangiales</taxon>
        <taxon>Thermomonosporaceae</taxon>
        <taxon>Actinomadura</taxon>
    </lineage>
</organism>
<sequence length="652" mass="72350">MSTDWTWWSTNPADLAVFTVPAEYELMRGVGEELPRTVLERAGFAYAQLLDLELAYDGPLYHWNPNGQKIRQPHQVVETEKHGNCLDLSVAYAGLCQQLGLRPLIALLDLPNGPHAIVVLPDVWLDQDEATLVWGRVPAADGLARPTADHVRENLAGRWHPVELTALTPLPFGSRLGFEEACAKGREVLHRSNGTTMVDVGFVLHVTNRPVREVDRSLVERPAPRASFGDEVRLRYAGRLAAQPARWDVEGLEEIAFDGGTQDHALTAPALLRALRAKAVYQAIGGTPGLQHARWFFYEATDRVVDTQSTEVLLVEAALTGYDRVPDPLTAFLLRVAAHHGVGLGNPALHTWVMEHGLEKEAPEYLRSCKRHYWALIFLGEETIGADRDGPIRLCAVVEPKPVGLLEAADGDGSYIDHALVKTECRSPEELPAKLHELIRDLQKKLENAPMVIDLVAPLRFLTEGYEHQSLVPLPSGFREPLSRRCKPRLRWVRHVLDPGVRQMQHDRAAAMAESAWEQAPPLLSPDEAGSWDAVSAWLAHEANAKRPCVLAVEDETVRTEALGWLLAAGCGYIVWHRPGGVVQITRRHWDELEGHQRRQLLPEKLLNGGNGANPPSVIWNDPTGRPGFDLPLARLQNPPEESDGDLETVSR</sequence>
<accession>A0A7Y9EMB3</accession>
<proteinExistence type="predicted"/>
<protein>
    <recommendedName>
        <fullName evidence="4">Transglutaminase-like domain-containing protein</fullName>
    </recommendedName>
</protein>
<gene>
    <name evidence="2" type="ORF">BJY14_006398</name>
</gene>
<reference evidence="2 3" key="1">
    <citation type="submission" date="2020-07" db="EMBL/GenBank/DDBJ databases">
        <title>Sequencing the genomes of 1000 actinobacteria strains.</title>
        <authorList>
            <person name="Klenk H.-P."/>
        </authorList>
    </citation>
    <scope>NUCLEOTIDE SEQUENCE [LARGE SCALE GENOMIC DNA]</scope>
    <source>
        <strain evidence="2 3">DSM 40398</strain>
    </source>
</reference>
<evidence type="ECO:0008006" key="4">
    <source>
        <dbReference type="Google" id="ProtNLM"/>
    </source>
</evidence>
<evidence type="ECO:0000256" key="1">
    <source>
        <dbReference type="SAM" id="MobiDB-lite"/>
    </source>
</evidence>
<feature type="compositionally biased region" description="Acidic residues" evidence="1">
    <location>
        <begin position="641"/>
        <end position="652"/>
    </location>
</feature>
<dbReference type="EMBL" id="JACCBA010000001">
    <property type="protein sequence ID" value="NYD50415.1"/>
    <property type="molecule type" value="Genomic_DNA"/>
</dbReference>
<name>A0A7Y9EMB3_9ACTN</name>
<dbReference type="RefSeq" id="WP_179846976.1">
    <property type="nucleotide sequence ID" value="NZ_JACCBA010000001.1"/>
</dbReference>
<feature type="region of interest" description="Disordered" evidence="1">
    <location>
        <begin position="605"/>
        <end position="652"/>
    </location>
</feature>
<evidence type="ECO:0000313" key="2">
    <source>
        <dbReference type="EMBL" id="NYD50415.1"/>
    </source>
</evidence>
<dbReference type="Proteomes" id="UP000529783">
    <property type="component" value="Unassembled WGS sequence"/>
</dbReference>
<evidence type="ECO:0000313" key="3">
    <source>
        <dbReference type="Proteomes" id="UP000529783"/>
    </source>
</evidence>